<keyword evidence="1" id="KW-0472">Membrane</keyword>
<dbReference type="AlphaFoldDB" id="A0A1M5HBU9"/>
<keyword evidence="1" id="KW-0812">Transmembrane</keyword>
<proteinExistence type="predicted"/>
<gene>
    <name evidence="2" type="ORF">SAMN05444405_1262</name>
</gene>
<keyword evidence="3" id="KW-1185">Reference proteome</keyword>
<evidence type="ECO:0000313" key="2">
    <source>
        <dbReference type="EMBL" id="SHG13459.1"/>
    </source>
</evidence>
<dbReference type="EMBL" id="FQTV01000026">
    <property type="protein sequence ID" value="SHG13459.1"/>
    <property type="molecule type" value="Genomic_DNA"/>
</dbReference>
<dbReference type="Proteomes" id="UP000184509">
    <property type="component" value="Unassembled WGS sequence"/>
</dbReference>
<organism evidence="2 3">
    <name type="scientific">Bacteroides luti</name>
    <dbReference type="NCBI Taxonomy" id="1297750"/>
    <lineage>
        <taxon>Bacteria</taxon>
        <taxon>Pseudomonadati</taxon>
        <taxon>Bacteroidota</taxon>
        <taxon>Bacteroidia</taxon>
        <taxon>Bacteroidales</taxon>
        <taxon>Bacteroidaceae</taxon>
        <taxon>Bacteroides</taxon>
    </lineage>
</organism>
<dbReference type="STRING" id="1297750.SAMN05444405_1262"/>
<keyword evidence="1" id="KW-1133">Transmembrane helix</keyword>
<feature type="transmembrane region" description="Helical" evidence="1">
    <location>
        <begin position="118"/>
        <end position="138"/>
    </location>
</feature>
<name>A0A1M5HBU9_9BACE</name>
<protein>
    <submittedName>
        <fullName evidence="2">Uncharacterized protein</fullName>
    </submittedName>
</protein>
<sequence>MLRKSKIAIKDLNQHLIELDNVTNILQGNTWKASLKDTINLYLGAQSSISKRLDELYFTKRVPCVTQGATVLSTMNVYDNYMKENFKDLIKKAINHIEINGVYKNESKTNFLSSFNNAQIICAIITAIGIIYGIGNYLGRLEKDREIIESDSKRNETEKKYKDCLYENENLKKQIDKKN</sequence>
<dbReference type="RefSeq" id="WP_073404200.1">
    <property type="nucleotide sequence ID" value="NZ_FQTV01000026.1"/>
</dbReference>
<accession>A0A1M5HBU9</accession>
<reference evidence="2 3" key="1">
    <citation type="submission" date="2016-11" db="EMBL/GenBank/DDBJ databases">
        <authorList>
            <person name="Jaros S."/>
            <person name="Januszkiewicz K."/>
            <person name="Wedrychowicz H."/>
        </authorList>
    </citation>
    <scope>NUCLEOTIDE SEQUENCE [LARGE SCALE GENOMIC DNA]</scope>
    <source>
        <strain evidence="2 3">DSM 26991</strain>
    </source>
</reference>
<evidence type="ECO:0000313" key="3">
    <source>
        <dbReference type="Proteomes" id="UP000184509"/>
    </source>
</evidence>
<evidence type="ECO:0000256" key="1">
    <source>
        <dbReference type="SAM" id="Phobius"/>
    </source>
</evidence>